<dbReference type="Proteomes" id="UP001652662">
    <property type="component" value="Chromosome 23"/>
</dbReference>
<name>A0ABM4M4E8_EQUPR</name>
<protein>
    <submittedName>
        <fullName evidence="3">Uncharacterized protein</fullName>
    </submittedName>
</protein>
<feature type="compositionally biased region" description="Basic and acidic residues" evidence="1">
    <location>
        <begin position="89"/>
        <end position="100"/>
    </location>
</feature>
<dbReference type="RefSeq" id="XP_070447574.1">
    <property type="nucleotide sequence ID" value="XM_070591473.1"/>
</dbReference>
<evidence type="ECO:0000313" key="2">
    <source>
        <dbReference type="Proteomes" id="UP001652662"/>
    </source>
</evidence>
<gene>
    <name evidence="3" type="primary">LOC139078964</name>
</gene>
<feature type="compositionally biased region" description="Basic and acidic residues" evidence="1">
    <location>
        <begin position="65"/>
        <end position="74"/>
    </location>
</feature>
<sequence length="223" mass="24008">MHRLAPRPARRLVSVLAPFASVESRGRRPRCDPGSLSFKHLSRGKDRPRGRPAPGRGSCSWGPEPRARRSDFNRGLRWRGAGQGGAGHSTREAVSEKQSDDSELVCAATEVFPPQRSPPSLAERESPARCAGSPGCCLLARQQGGMRPHPSSRMPRLPARTVGLRRPSPASWLGMLRLATGGQLTHAPSSCGLEGGPGFRTHTPWPSKGASAHLFSRISFETS</sequence>
<evidence type="ECO:0000256" key="1">
    <source>
        <dbReference type="SAM" id="MobiDB-lite"/>
    </source>
</evidence>
<reference evidence="3" key="1">
    <citation type="submission" date="2025-08" db="UniProtKB">
        <authorList>
            <consortium name="RefSeq"/>
        </authorList>
    </citation>
    <scope>IDENTIFICATION</scope>
    <source>
        <tissue evidence="3">Blood</tissue>
    </source>
</reference>
<evidence type="ECO:0000313" key="3">
    <source>
        <dbReference type="RefSeq" id="XP_070447574.1"/>
    </source>
</evidence>
<keyword evidence="2" id="KW-1185">Reference proteome</keyword>
<accession>A0ABM4M4E8</accession>
<proteinExistence type="predicted"/>
<feature type="region of interest" description="Disordered" evidence="1">
    <location>
        <begin position="23"/>
        <end position="102"/>
    </location>
</feature>
<organism evidence="2 3">
    <name type="scientific">Equus przewalskii</name>
    <name type="common">Przewalski's horse</name>
    <name type="synonym">Equus caballus przewalskii</name>
    <dbReference type="NCBI Taxonomy" id="9798"/>
    <lineage>
        <taxon>Eukaryota</taxon>
        <taxon>Metazoa</taxon>
        <taxon>Chordata</taxon>
        <taxon>Craniata</taxon>
        <taxon>Vertebrata</taxon>
        <taxon>Euteleostomi</taxon>
        <taxon>Mammalia</taxon>
        <taxon>Eutheria</taxon>
        <taxon>Laurasiatheria</taxon>
        <taxon>Perissodactyla</taxon>
        <taxon>Equidae</taxon>
        <taxon>Equus</taxon>
    </lineage>
</organism>
<dbReference type="GeneID" id="139078964"/>